<dbReference type="SUPFAM" id="SSF55729">
    <property type="entry name" value="Acyl-CoA N-acyltransferases (Nat)"/>
    <property type="match status" value="1"/>
</dbReference>
<dbReference type="InterPro" id="IPR000182">
    <property type="entry name" value="GNAT_dom"/>
</dbReference>
<dbReference type="EMBL" id="JACHIR010000001">
    <property type="protein sequence ID" value="MBB5895645.1"/>
    <property type="molecule type" value="Genomic_DNA"/>
</dbReference>
<gene>
    <name evidence="2" type="ORF">BJ998_006841</name>
</gene>
<dbReference type="GO" id="GO:0016747">
    <property type="term" value="F:acyltransferase activity, transferring groups other than amino-acyl groups"/>
    <property type="evidence" value="ECO:0007669"/>
    <property type="project" value="InterPro"/>
</dbReference>
<dbReference type="Proteomes" id="UP000585638">
    <property type="component" value="Unassembled WGS sequence"/>
</dbReference>
<keyword evidence="2" id="KW-0808">Transferase</keyword>
<dbReference type="AlphaFoldDB" id="A0A7W9KNB6"/>
<accession>A0A7W9KNB6</accession>
<dbReference type="PANTHER" id="PTHR43792:SF16">
    <property type="entry name" value="N-ACETYLTRANSFERASE DOMAIN-CONTAINING PROTEIN"/>
    <property type="match status" value="1"/>
</dbReference>
<evidence type="ECO:0000313" key="3">
    <source>
        <dbReference type="Proteomes" id="UP000585638"/>
    </source>
</evidence>
<feature type="domain" description="N-acetyltransferase" evidence="1">
    <location>
        <begin position="6"/>
        <end position="151"/>
    </location>
</feature>
<dbReference type="InterPro" id="IPR016181">
    <property type="entry name" value="Acyl_CoA_acyltransferase"/>
</dbReference>
<proteinExistence type="predicted"/>
<reference evidence="2 3" key="1">
    <citation type="submission" date="2020-08" db="EMBL/GenBank/DDBJ databases">
        <title>Sequencing the genomes of 1000 actinobacteria strains.</title>
        <authorList>
            <person name="Klenk H.-P."/>
        </authorList>
    </citation>
    <scope>NUCLEOTIDE SEQUENCE [LARGE SCALE GENOMIC DNA]</scope>
    <source>
        <strain evidence="2 3">DSM 43851</strain>
    </source>
</reference>
<organism evidence="2 3">
    <name type="scientific">Kutzneria kofuensis</name>
    <dbReference type="NCBI Taxonomy" id="103725"/>
    <lineage>
        <taxon>Bacteria</taxon>
        <taxon>Bacillati</taxon>
        <taxon>Actinomycetota</taxon>
        <taxon>Actinomycetes</taxon>
        <taxon>Pseudonocardiales</taxon>
        <taxon>Pseudonocardiaceae</taxon>
        <taxon>Kutzneria</taxon>
    </lineage>
</organism>
<name>A0A7W9KNB6_9PSEU</name>
<dbReference type="Pfam" id="PF13302">
    <property type="entry name" value="Acetyltransf_3"/>
    <property type="match status" value="1"/>
</dbReference>
<evidence type="ECO:0000259" key="1">
    <source>
        <dbReference type="PROSITE" id="PS51186"/>
    </source>
</evidence>
<keyword evidence="3" id="KW-1185">Reference proteome</keyword>
<dbReference type="PROSITE" id="PS51186">
    <property type="entry name" value="GNAT"/>
    <property type="match status" value="1"/>
</dbReference>
<evidence type="ECO:0000313" key="2">
    <source>
        <dbReference type="EMBL" id="MBB5895645.1"/>
    </source>
</evidence>
<dbReference type="InterPro" id="IPR051531">
    <property type="entry name" value="N-acetyltransferase"/>
</dbReference>
<dbReference type="RefSeq" id="WP_184867410.1">
    <property type="nucleotide sequence ID" value="NZ_BAAAWY010000098.1"/>
</dbReference>
<dbReference type="PANTHER" id="PTHR43792">
    <property type="entry name" value="GNAT FAMILY, PUTATIVE (AFU_ORTHOLOGUE AFUA_3G00765)-RELATED-RELATED"/>
    <property type="match status" value="1"/>
</dbReference>
<protein>
    <submittedName>
        <fullName evidence="2">RimJ/RimL family protein N-acetyltransferase</fullName>
    </submittedName>
</protein>
<dbReference type="Gene3D" id="3.40.630.30">
    <property type="match status" value="1"/>
</dbReference>
<sequence>METDRLLLRPAQPSDVDDLRALDADPEVMRFLGTDGASSVGLIGRDGYWVGIERATGDFVGWFGLGDELGYRLRRDKWGLGYATEGAFAVLRKAFADGLERVTAQTMFVNSGSRRVLEKLGMRHVRTFHVDWDDPLPGSEHGEVEYEITRAEFTAWPGTTGTARPRGR</sequence>
<comment type="caution">
    <text evidence="2">The sequence shown here is derived from an EMBL/GenBank/DDBJ whole genome shotgun (WGS) entry which is preliminary data.</text>
</comment>